<organism evidence="1 2">
    <name type="scientific">Arabis alpina</name>
    <name type="common">Alpine rock-cress</name>
    <dbReference type="NCBI Taxonomy" id="50452"/>
    <lineage>
        <taxon>Eukaryota</taxon>
        <taxon>Viridiplantae</taxon>
        <taxon>Streptophyta</taxon>
        <taxon>Embryophyta</taxon>
        <taxon>Tracheophyta</taxon>
        <taxon>Spermatophyta</taxon>
        <taxon>Magnoliopsida</taxon>
        <taxon>eudicotyledons</taxon>
        <taxon>Gunneridae</taxon>
        <taxon>Pentapetalae</taxon>
        <taxon>rosids</taxon>
        <taxon>malvids</taxon>
        <taxon>Brassicales</taxon>
        <taxon>Brassicaceae</taxon>
        <taxon>Arabideae</taxon>
        <taxon>Arabis</taxon>
    </lineage>
</organism>
<proteinExistence type="predicted"/>
<name>A0A087HF61_ARAAL</name>
<protein>
    <submittedName>
        <fullName evidence="1">Uncharacterized protein</fullName>
    </submittedName>
</protein>
<gene>
    <name evidence="1" type="ordered locus">AALP_Aa2g037800</name>
</gene>
<evidence type="ECO:0000313" key="1">
    <source>
        <dbReference type="EMBL" id="KFK40763.1"/>
    </source>
</evidence>
<evidence type="ECO:0000313" key="2">
    <source>
        <dbReference type="Proteomes" id="UP000029120"/>
    </source>
</evidence>
<dbReference type="AlphaFoldDB" id="A0A087HF61"/>
<dbReference type="Proteomes" id="UP000029120">
    <property type="component" value="Chromosome 2"/>
</dbReference>
<reference evidence="2" key="1">
    <citation type="journal article" date="2015" name="Nat. Plants">
        <title>Genome expansion of Arabis alpina linked with retrotransposition and reduced symmetric DNA methylation.</title>
        <authorList>
            <person name="Willing E.M."/>
            <person name="Rawat V."/>
            <person name="Mandakova T."/>
            <person name="Maumus F."/>
            <person name="James G.V."/>
            <person name="Nordstroem K.J."/>
            <person name="Becker C."/>
            <person name="Warthmann N."/>
            <person name="Chica C."/>
            <person name="Szarzynska B."/>
            <person name="Zytnicki M."/>
            <person name="Albani M.C."/>
            <person name="Kiefer C."/>
            <person name="Bergonzi S."/>
            <person name="Castaings L."/>
            <person name="Mateos J.L."/>
            <person name="Berns M.C."/>
            <person name="Bujdoso N."/>
            <person name="Piofczyk T."/>
            <person name="de Lorenzo L."/>
            <person name="Barrero-Sicilia C."/>
            <person name="Mateos I."/>
            <person name="Piednoel M."/>
            <person name="Hagmann J."/>
            <person name="Chen-Min-Tao R."/>
            <person name="Iglesias-Fernandez R."/>
            <person name="Schuster S.C."/>
            <person name="Alonso-Blanco C."/>
            <person name="Roudier F."/>
            <person name="Carbonero P."/>
            <person name="Paz-Ares J."/>
            <person name="Davis S.J."/>
            <person name="Pecinka A."/>
            <person name="Quesneville H."/>
            <person name="Colot V."/>
            <person name="Lysak M.A."/>
            <person name="Weigel D."/>
            <person name="Coupland G."/>
            <person name="Schneeberger K."/>
        </authorList>
    </citation>
    <scope>NUCLEOTIDE SEQUENCE [LARGE SCALE GENOMIC DNA]</scope>
    <source>
        <strain evidence="2">cv. Pajares</strain>
    </source>
</reference>
<dbReference type="Gramene" id="KFK40763">
    <property type="protein sequence ID" value="KFK40763"/>
    <property type="gene ID" value="AALP_AA2G037800"/>
</dbReference>
<dbReference type="EMBL" id="CM002870">
    <property type="protein sequence ID" value="KFK40763.1"/>
    <property type="molecule type" value="Genomic_DNA"/>
</dbReference>
<sequence>MVSLFITRSVFNREFRLSFEGSNCVVCGSSWVWPLNQRPTQRWIWGLRAEALETRFRSLARHQKDHGDGREVELSFVTAHAELRKFV</sequence>
<accession>A0A087HF61</accession>
<keyword evidence="2" id="KW-1185">Reference proteome</keyword>